<evidence type="ECO:0000256" key="7">
    <source>
        <dbReference type="PIRNR" id="PIRNR000077"/>
    </source>
</evidence>
<keyword evidence="3" id="KW-0249">Electron transport</keyword>
<name>A0ABP5IMY4_9ACTN</name>
<evidence type="ECO:0000256" key="3">
    <source>
        <dbReference type="ARBA" id="ARBA00022982"/>
    </source>
</evidence>
<dbReference type="InterPro" id="IPR013766">
    <property type="entry name" value="Thioredoxin_domain"/>
</dbReference>
<dbReference type="Pfam" id="PF00085">
    <property type="entry name" value="Thioredoxin"/>
    <property type="match status" value="1"/>
</dbReference>
<keyword evidence="5" id="KW-0676">Redox-active center</keyword>
<evidence type="ECO:0000256" key="6">
    <source>
        <dbReference type="NCBIfam" id="TIGR01068"/>
    </source>
</evidence>
<feature type="domain" description="Thioredoxin" evidence="8">
    <location>
        <begin position="9"/>
        <end position="121"/>
    </location>
</feature>
<dbReference type="PANTHER" id="PTHR45663">
    <property type="entry name" value="GEO12009P1"/>
    <property type="match status" value="1"/>
</dbReference>
<dbReference type="InterPro" id="IPR036249">
    <property type="entry name" value="Thioredoxin-like_sf"/>
</dbReference>
<gene>
    <name evidence="9" type="primary">trxA_2</name>
    <name evidence="9" type="ORF">GCM10009726_12570</name>
</gene>
<dbReference type="PROSITE" id="PS00194">
    <property type="entry name" value="THIOREDOXIN_1"/>
    <property type="match status" value="1"/>
</dbReference>
<comment type="caution">
    <text evidence="9">The sequence shown here is derived from an EMBL/GenBank/DDBJ whole genome shotgun (WGS) entry which is preliminary data.</text>
</comment>
<proteinExistence type="inferred from homology"/>
<evidence type="ECO:0000313" key="10">
    <source>
        <dbReference type="Proteomes" id="UP001501161"/>
    </source>
</evidence>
<dbReference type="PRINTS" id="PR00421">
    <property type="entry name" value="THIOREDOXIN"/>
</dbReference>
<evidence type="ECO:0000256" key="4">
    <source>
        <dbReference type="ARBA" id="ARBA00023157"/>
    </source>
</evidence>
<protein>
    <recommendedName>
        <fullName evidence="6 7">Thioredoxin</fullName>
    </recommendedName>
</protein>
<keyword evidence="2" id="KW-0813">Transport</keyword>
<dbReference type="PANTHER" id="PTHR45663:SF11">
    <property type="entry name" value="GEO12009P1"/>
    <property type="match status" value="1"/>
</dbReference>
<evidence type="ECO:0000259" key="8">
    <source>
        <dbReference type="PROSITE" id="PS51352"/>
    </source>
</evidence>
<reference evidence="10" key="1">
    <citation type="journal article" date="2019" name="Int. J. Syst. Evol. Microbiol.">
        <title>The Global Catalogue of Microorganisms (GCM) 10K type strain sequencing project: providing services to taxonomists for standard genome sequencing and annotation.</title>
        <authorList>
            <consortium name="The Broad Institute Genomics Platform"/>
            <consortium name="The Broad Institute Genome Sequencing Center for Infectious Disease"/>
            <person name="Wu L."/>
            <person name="Ma J."/>
        </authorList>
    </citation>
    <scope>NUCLEOTIDE SEQUENCE [LARGE SCALE GENOMIC DNA]</scope>
    <source>
        <strain evidence="10">JCM 13813</strain>
    </source>
</reference>
<evidence type="ECO:0000256" key="1">
    <source>
        <dbReference type="ARBA" id="ARBA00008987"/>
    </source>
</evidence>
<comment type="similarity">
    <text evidence="1 7">Belongs to the thioredoxin family.</text>
</comment>
<dbReference type="EMBL" id="BAAAMQ010000009">
    <property type="protein sequence ID" value="GAA2101899.1"/>
    <property type="molecule type" value="Genomic_DNA"/>
</dbReference>
<dbReference type="CDD" id="cd02947">
    <property type="entry name" value="TRX_family"/>
    <property type="match status" value="1"/>
</dbReference>
<evidence type="ECO:0000256" key="2">
    <source>
        <dbReference type="ARBA" id="ARBA00022448"/>
    </source>
</evidence>
<dbReference type="PROSITE" id="PS51352">
    <property type="entry name" value="THIOREDOXIN_2"/>
    <property type="match status" value="1"/>
</dbReference>
<dbReference type="Proteomes" id="UP001501161">
    <property type="component" value="Unassembled WGS sequence"/>
</dbReference>
<dbReference type="Gene3D" id="3.40.30.10">
    <property type="entry name" value="Glutaredoxin"/>
    <property type="match status" value="1"/>
</dbReference>
<dbReference type="SUPFAM" id="SSF52833">
    <property type="entry name" value="Thioredoxin-like"/>
    <property type="match status" value="1"/>
</dbReference>
<organism evidence="9 10">
    <name type="scientific">Nocardioides furvisabuli</name>
    <dbReference type="NCBI Taxonomy" id="375542"/>
    <lineage>
        <taxon>Bacteria</taxon>
        <taxon>Bacillati</taxon>
        <taxon>Actinomycetota</taxon>
        <taxon>Actinomycetes</taxon>
        <taxon>Propionibacteriales</taxon>
        <taxon>Nocardioidaceae</taxon>
        <taxon>Nocardioides</taxon>
    </lineage>
</organism>
<accession>A0ABP5IMY4</accession>
<evidence type="ECO:0000256" key="5">
    <source>
        <dbReference type="ARBA" id="ARBA00023284"/>
    </source>
</evidence>
<dbReference type="NCBIfam" id="TIGR01068">
    <property type="entry name" value="thioredoxin"/>
    <property type="match status" value="1"/>
</dbReference>
<sequence length="121" mass="13181">MIDTPTYPDERGTPVANIAAVTDAEFEAQVLKSDKPVLVDFWAEWCGPCRQVAPILDELNAEHGEKLTFLKMNVDENPVTPSSYRVTGIPTINVYQGGEVVKSIVGAKPKAALLKELEGII</sequence>
<dbReference type="InterPro" id="IPR005746">
    <property type="entry name" value="Thioredoxin"/>
</dbReference>
<dbReference type="PIRSF" id="PIRSF000077">
    <property type="entry name" value="Thioredoxin"/>
    <property type="match status" value="1"/>
</dbReference>
<keyword evidence="4" id="KW-1015">Disulfide bond</keyword>
<dbReference type="InterPro" id="IPR017937">
    <property type="entry name" value="Thioredoxin_CS"/>
</dbReference>
<evidence type="ECO:0000313" key="9">
    <source>
        <dbReference type="EMBL" id="GAA2101899.1"/>
    </source>
</evidence>
<keyword evidence="10" id="KW-1185">Reference proteome</keyword>